<evidence type="ECO:0000256" key="1">
    <source>
        <dbReference type="SAM" id="Phobius"/>
    </source>
</evidence>
<dbReference type="HOGENOM" id="CLU_3066045_0_0_6"/>
<keyword evidence="1" id="KW-0812">Transmembrane</keyword>
<keyword evidence="1" id="KW-0472">Membrane</keyword>
<proteinExistence type="predicted"/>
<reference evidence="2 3" key="1">
    <citation type="journal article" date="2011" name="J. Bacteriol.">
        <title>Comparative genomics of 28 Salmonella enterica isolates: evidence for CRISPR-mediated adaptive sublineage evolution.</title>
        <authorList>
            <person name="Fricke W.F."/>
            <person name="Mammel M.K."/>
            <person name="McDermott P.F."/>
            <person name="Tartera C."/>
            <person name="White D.G."/>
            <person name="Leclerc J.E."/>
            <person name="Ravel J."/>
            <person name="Cebula T.A."/>
        </authorList>
    </citation>
    <scope>NUCLEOTIDE SEQUENCE [LARGE SCALE GENOMIC DNA]</scope>
    <source>
        <strain evidence="2 3">SL254</strain>
    </source>
</reference>
<protein>
    <submittedName>
        <fullName evidence="2">Uncharacterized protein</fullName>
    </submittedName>
</protein>
<dbReference type="Proteomes" id="UP000008824">
    <property type="component" value="Chromosome"/>
</dbReference>
<dbReference type="AlphaFoldDB" id="A0A0H3BSE2"/>
<dbReference type="EMBL" id="CP001113">
    <property type="protein sequence ID" value="ACF64519.1"/>
    <property type="molecule type" value="Genomic_DNA"/>
</dbReference>
<name>A0A0H3BSE2_SALNS</name>
<gene>
    <name evidence="2" type="ordered locus">SNSL254_A3263</name>
</gene>
<feature type="transmembrane region" description="Helical" evidence="1">
    <location>
        <begin position="6"/>
        <end position="27"/>
    </location>
</feature>
<evidence type="ECO:0000313" key="3">
    <source>
        <dbReference type="Proteomes" id="UP000008824"/>
    </source>
</evidence>
<sequence length="53" mass="6012">MSAANICLLGIHPLIITLKSISLMIILKLRSYSSIVSIYFYCFNLNKNFLTTD</sequence>
<keyword evidence="1" id="KW-1133">Transmembrane helix</keyword>
<accession>A0A0H3BSE2</accession>
<dbReference type="KEGG" id="see:SNSL254_A3263"/>
<organism evidence="2 3">
    <name type="scientific">Salmonella newport (strain SL254)</name>
    <dbReference type="NCBI Taxonomy" id="423368"/>
    <lineage>
        <taxon>Bacteria</taxon>
        <taxon>Pseudomonadati</taxon>
        <taxon>Pseudomonadota</taxon>
        <taxon>Gammaproteobacteria</taxon>
        <taxon>Enterobacterales</taxon>
        <taxon>Enterobacteriaceae</taxon>
        <taxon>Salmonella</taxon>
    </lineage>
</organism>
<evidence type="ECO:0000313" key="2">
    <source>
        <dbReference type="EMBL" id="ACF64519.1"/>
    </source>
</evidence>